<feature type="compositionally biased region" description="Polar residues" evidence="1">
    <location>
        <begin position="313"/>
        <end position="326"/>
    </location>
</feature>
<feature type="region of interest" description="Disordered" evidence="1">
    <location>
        <begin position="313"/>
        <end position="344"/>
    </location>
</feature>
<feature type="region of interest" description="Disordered" evidence="1">
    <location>
        <begin position="876"/>
        <end position="917"/>
    </location>
</feature>
<name>A0A2S4V1H8_9BASI</name>
<accession>A0A2S4V1H8</accession>
<feature type="compositionally biased region" description="Polar residues" evidence="1">
    <location>
        <begin position="150"/>
        <end position="173"/>
    </location>
</feature>
<dbReference type="SMART" id="SM00353">
    <property type="entry name" value="HLH"/>
    <property type="match status" value="1"/>
</dbReference>
<evidence type="ECO:0000313" key="4">
    <source>
        <dbReference type="Proteomes" id="UP000238274"/>
    </source>
</evidence>
<feature type="compositionally biased region" description="Acidic residues" evidence="1">
    <location>
        <begin position="673"/>
        <end position="684"/>
    </location>
</feature>
<proteinExistence type="predicted"/>
<reference evidence="4" key="3">
    <citation type="journal article" date="2018" name="Mol. Plant Microbe Interact.">
        <title>Genome sequence resources for the wheat stripe rust pathogen (Puccinia striiformis f. sp. tritici) and the barley stripe rust pathogen (Puccinia striiformis f. sp. hordei).</title>
        <authorList>
            <person name="Xia C."/>
            <person name="Wang M."/>
            <person name="Yin C."/>
            <person name="Cornejo O.E."/>
            <person name="Hulbert S.H."/>
            <person name="Chen X."/>
        </authorList>
    </citation>
    <scope>NUCLEOTIDE SEQUENCE [LARGE SCALE GENOMIC DNA]</scope>
    <source>
        <strain evidence="4">93TX-2</strain>
    </source>
</reference>
<evidence type="ECO:0000256" key="1">
    <source>
        <dbReference type="SAM" id="MobiDB-lite"/>
    </source>
</evidence>
<feature type="compositionally biased region" description="Polar residues" evidence="1">
    <location>
        <begin position="876"/>
        <end position="889"/>
    </location>
</feature>
<feature type="compositionally biased region" description="Polar residues" evidence="1">
    <location>
        <begin position="334"/>
        <end position="344"/>
    </location>
</feature>
<dbReference type="InterPro" id="IPR011598">
    <property type="entry name" value="bHLH_dom"/>
</dbReference>
<feature type="region of interest" description="Disordered" evidence="1">
    <location>
        <begin position="809"/>
        <end position="845"/>
    </location>
</feature>
<gene>
    <name evidence="3" type="ORF">PSHT_11670</name>
</gene>
<dbReference type="Gene3D" id="4.10.280.10">
    <property type="entry name" value="Helix-loop-helix DNA-binding domain"/>
    <property type="match status" value="1"/>
</dbReference>
<dbReference type="EMBL" id="PKSM01000199">
    <property type="protein sequence ID" value="POW03363.1"/>
    <property type="molecule type" value="Genomic_DNA"/>
</dbReference>
<feature type="region of interest" description="Disordered" evidence="1">
    <location>
        <begin position="374"/>
        <end position="419"/>
    </location>
</feature>
<feature type="region of interest" description="Disordered" evidence="1">
    <location>
        <begin position="1"/>
        <end position="48"/>
    </location>
</feature>
<evidence type="ECO:0000313" key="3">
    <source>
        <dbReference type="EMBL" id="POW03363.1"/>
    </source>
</evidence>
<feature type="region of interest" description="Disordered" evidence="1">
    <location>
        <begin position="659"/>
        <end position="746"/>
    </location>
</feature>
<dbReference type="OrthoDB" id="2497338at2759"/>
<evidence type="ECO:0000259" key="2">
    <source>
        <dbReference type="PROSITE" id="PS50888"/>
    </source>
</evidence>
<dbReference type="Pfam" id="PF00010">
    <property type="entry name" value="HLH"/>
    <property type="match status" value="1"/>
</dbReference>
<feature type="region of interest" description="Disordered" evidence="1">
    <location>
        <begin position="78"/>
        <end position="123"/>
    </location>
</feature>
<feature type="region of interest" description="Disordered" evidence="1">
    <location>
        <begin position="973"/>
        <end position="996"/>
    </location>
</feature>
<dbReference type="VEuPathDB" id="FungiDB:PSHT_11670"/>
<dbReference type="CDD" id="cd11395">
    <property type="entry name" value="bHLHzip_SREBP_like"/>
    <property type="match status" value="1"/>
</dbReference>
<dbReference type="PANTHER" id="PTHR47336:SF2">
    <property type="entry name" value="TRANSCRIPTION FACTOR HMS1-RELATED"/>
    <property type="match status" value="1"/>
</dbReference>
<organism evidence="3 4">
    <name type="scientific">Puccinia striiformis</name>
    <dbReference type="NCBI Taxonomy" id="27350"/>
    <lineage>
        <taxon>Eukaryota</taxon>
        <taxon>Fungi</taxon>
        <taxon>Dikarya</taxon>
        <taxon>Basidiomycota</taxon>
        <taxon>Pucciniomycotina</taxon>
        <taxon>Pucciniomycetes</taxon>
        <taxon>Pucciniales</taxon>
        <taxon>Pucciniaceae</taxon>
        <taxon>Puccinia</taxon>
    </lineage>
</organism>
<feature type="compositionally biased region" description="Polar residues" evidence="1">
    <location>
        <begin position="374"/>
        <end position="392"/>
    </location>
</feature>
<dbReference type="PANTHER" id="PTHR47336">
    <property type="entry name" value="TRANSCRIPTION FACTOR HMS1-RELATED"/>
    <property type="match status" value="1"/>
</dbReference>
<feature type="non-terminal residue" evidence="3">
    <location>
        <position position="1054"/>
    </location>
</feature>
<comment type="caution">
    <text evidence="3">The sequence shown here is derived from an EMBL/GenBank/DDBJ whole genome shotgun (WGS) entry which is preliminary data.</text>
</comment>
<keyword evidence="4" id="KW-1185">Reference proteome</keyword>
<feature type="region of interest" description="Disordered" evidence="1">
    <location>
        <begin position="149"/>
        <end position="183"/>
    </location>
</feature>
<dbReference type="AlphaFoldDB" id="A0A2S4V1H8"/>
<dbReference type="InterPro" id="IPR052099">
    <property type="entry name" value="Regulatory_TF_Diverse"/>
</dbReference>
<sequence length="1054" mass="114856">MVSYSSLDTTSYFNQSSDFCPPSAPTNDKPDTMSIQSRPGNHASAGDTQHLKDLFNNHIGLSVADLFQHATRHQPLDLSCHTSNHPSIIHDSSDQRSKSNRLAHPPLTNQDGPSPTSNNQKNLTINTSLGFETPHQSTPAHAQDNLHHLGQTTPVEPRPTQLSSGLAGSNHHPSLTPPAPGATSLFSSLVHPCHPAQSPIFRRTRSRLPQIDSLICSRHTKHSDHINTPNGEMAINSSAAYQPSLALGRSQGLSGPCGSFESAFCSRSNGTNNNNFSFSSAQSHPFNAFSDFNHAAQHLQGEVGLVLKVESNSANSSPNDFGQKSFTDARRASTDPSSPQLNNVNLVPPSACDGYDHNQPCQIFFPSQSIIPSAQSMTTTDRSTSAANTNHSKSGEPSPFALNHPGTSPSTAGWSADELNGHQPSSVIVSGNALVSGNHHLFGFASSHLPNQVTISNVLCLIKLPAFAPTMSVDHAFKFAECNTVSNTNSLGLLPPYNQPRASYMEKIPENLVVLGKPGSAGLSKLTSHSSEETGHNAVEKRYCNNINSHIAALADLVPALQHLRSLPSAATSRRHSSQFIVSTSAIGKIPTGLSDGVKAATKLSKGNILSKSVDYMRHLLRRRAELKEDIEDLKEVVKSRVDGGEFLILQWEGKVNLKSPKRQRQQMLEQSQGEEDGDEDDDMHDSNHKKNNGAPHGNSGPNLSKKRKVADLKLGDTTKLKGGKLHGKGIRETSHTTDFRNHRLGPAHPESMILDSESLPPCSNCGSFDPNTGCGRQESMIRMNHDLVDELDVLREPPSNYHHQFIAQQQKAHDYSHLQSSGFSSDFMGHPFTPEPRSQQARGNPTRPLLAVFMCLSFAVGSGYNYHQTRRSSYNDQETWESPNQSHSPDGCARPSTPSSIPKGFTTHRNANPGRSNRLLNAAQTMPHTSMSQAGLNAMSIASIICTLMFILKPEFILNFFTPGRLRPVKRRPKSKRPVMVSGVGNSSHDDEEDAEIEQPGYNGIMDRSAVRVDIASHVLQAFYLQILLLGEALQISKFHIEKLNFTNLVFYK</sequence>
<feature type="compositionally biased region" description="Polar residues" evidence="1">
    <location>
        <begin position="908"/>
        <end position="917"/>
    </location>
</feature>
<feature type="compositionally biased region" description="Polar residues" evidence="1">
    <location>
        <begin position="107"/>
        <end position="123"/>
    </location>
</feature>
<dbReference type="SUPFAM" id="SSF47459">
    <property type="entry name" value="HLH, helix-loop-helix DNA-binding domain"/>
    <property type="match status" value="1"/>
</dbReference>
<dbReference type="GO" id="GO:0046983">
    <property type="term" value="F:protein dimerization activity"/>
    <property type="evidence" value="ECO:0007669"/>
    <property type="project" value="InterPro"/>
</dbReference>
<protein>
    <recommendedName>
        <fullName evidence="2">BHLH domain-containing protein</fullName>
    </recommendedName>
</protein>
<feature type="compositionally biased region" description="Polar residues" evidence="1">
    <location>
        <begin position="1"/>
        <end position="18"/>
    </location>
</feature>
<reference evidence="3 4" key="1">
    <citation type="submission" date="2017-12" db="EMBL/GenBank/DDBJ databases">
        <title>Gene loss provides genomic basis for host adaptation in cereal stripe rust fungi.</title>
        <authorList>
            <person name="Xia C."/>
        </authorList>
    </citation>
    <scope>NUCLEOTIDE SEQUENCE [LARGE SCALE GENOMIC DNA]</scope>
    <source>
        <strain evidence="3 4">93TX-2</strain>
    </source>
</reference>
<dbReference type="Proteomes" id="UP000238274">
    <property type="component" value="Unassembled WGS sequence"/>
</dbReference>
<dbReference type="PROSITE" id="PS50888">
    <property type="entry name" value="BHLH"/>
    <property type="match status" value="1"/>
</dbReference>
<feature type="compositionally biased region" description="Basic and acidic residues" evidence="1">
    <location>
        <begin position="730"/>
        <end position="742"/>
    </location>
</feature>
<feature type="domain" description="BHLH" evidence="2">
    <location>
        <begin position="531"/>
        <end position="620"/>
    </location>
</feature>
<dbReference type="InterPro" id="IPR036638">
    <property type="entry name" value="HLH_DNA-bd_sf"/>
</dbReference>
<reference evidence="4" key="2">
    <citation type="journal article" date="2018" name="BMC Genomics">
        <title>Genomic insights into host adaptation between the wheat stripe rust pathogen (Puccinia striiformis f. sp. tritici) and the barley stripe rust pathogen (Puccinia striiformis f. sp. hordei).</title>
        <authorList>
            <person name="Xia C."/>
            <person name="Wang M."/>
            <person name="Yin C."/>
            <person name="Cornejo O.E."/>
            <person name="Hulbert S.H."/>
            <person name="Chen X."/>
        </authorList>
    </citation>
    <scope>NUCLEOTIDE SEQUENCE [LARGE SCALE GENOMIC DNA]</scope>
    <source>
        <strain evidence="4">93TX-2</strain>
    </source>
</reference>
<feature type="compositionally biased region" description="Basic and acidic residues" evidence="1">
    <location>
        <begin position="710"/>
        <end position="720"/>
    </location>
</feature>